<reference evidence="4 6" key="2">
    <citation type="submission" date="2016-10" db="EMBL/GenBank/DDBJ databases">
        <authorList>
            <person name="de Groot N.N."/>
        </authorList>
    </citation>
    <scope>NUCLEOTIDE SEQUENCE [LARGE SCALE GENOMIC DNA]</scope>
    <source>
        <strain evidence="4 6">DSM 25947</strain>
    </source>
</reference>
<dbReference type="RefSeq" id="WP_074781096.1">
    <property type="nucleotide sequence ID" value="NZ_FOHT01000041.1"/>
</dbReference>
<feature type="chain" id="PRO_5010515330" evidence="1">
    <location>
        <begin position="23"/>
        <end position="347"/>
    </location>
</feature>
<feature type="domain" description="SnoaL-like" evidence="2">
    <location>
        <begin position="47"/>
        <end position="132"/>
    </location>
</feature>
<evidence type="ECO:0000313" key="3">
    <source>
        <dbReference type="EMBL" id="AHW62451.1"/>
    </source>
</evidence>
<protein>
    <submittedName>
        <fullName evidence="4">SnoaL-like domain-containing protein</fullName>
    </submittedName>
</protein>
<evidence type="ECO:0000259" key="2">
    <source>
        <dbReference type="Pfam" id="PF12680"/>
    </source>
</evidence>
<dbReference type="Proteomes" id="UP000181981">
    <property type="component" value="Unassembled WGS sequence"/>
</dbReference>
<name>X5E708_9BACT</name>
<evidence type="ECO:0000256" key="1">
    <source>
        <dbReference type="SAM" id="SignalP"/>
    </source>
</evidence>
<proteinExistence type="predicted"/>
<dbReference type="OrthoDB" id="1115105at2"/>
<keyword evidence="5" id="KW-1185">Reference proteome</keyword>
<keyword evidence="1" id="KW-0732">Signal</keyword>
<dbReference type="InterPro" id="IPR032710">
    <property type="entry name" value="NTF2-like_dom_sf"/>
</dbReference>
<organism evidence="4 6">
    <name type="scientific">Draconibacterium orientale</name>
    <dbReference type="NCBI Taxonomy" id="1168034"/>
    <lineage>
        <taxon>Bacteria</taxon>
        <taxon>Pseudomonadati</taxon>
        <taxon>Bacteroidota</taxon>
        <taxon>Bacteroidia</taxon>
        <taxon>Marinilabiliales</taxon>
        <taxon>Prolixibacteraceae</taxon>
        <taxon>Draconibacterium</taxon>
    </lineage>
</organism>
<feature type="signal peptide" evidence="1">
    <location>
        <begin position="1"/>
        <end position="22"/>
    </location>
</feature>
<dbReference type="Gene3D" id="3.10.450.50">
    <property type="match status" value="2"/>
</dbReference>
<evidence type="ECO:0000313" key="4">
    <source>
        <dbReference type="EMBL" id="SEU08038.1"/>
    </source>
</evidence>
<sequence length="347" mass="38665">MKKSIQLLAMLVGIIAILIPQACSDVDSNDGSLEQERLEVGRALLEMQASDVADLLPYYTDDVEYHDPIVDINGIQDMTAFLNQLIIGASPNLVTTVEDEILMNDTYSATWGMSGSFNGVPYQAKGISIFKFMTNSSQVYYQRDYYTEGDIMATTPGLDEAIMGFRTYYKCAVDPTFDCPLPPQEPVSMVKSQLSSQDEINNDQVVVGRQLVELNAENWMNVLSHLESNYEYHDPIVDIYGPDTMAMFLGRLFAGSSDLYTVIEEEAIADDIYMATWTMSGEFNGAAFSAPGMSIVKFVEGTTQTYYSRDYYTEGDVMLGVPGLDQAVIGFRDYYRSVVDPNYVSPQ</sequence>
<evidence type="ECO:0000313" key="5">
    <source>
        <dbReference type="Proteomes" id="UP000023772"/>
    </source>
</evidence>
<gene>
    <name evidence="3" type="ORF">FH5T_22080</name>
    <name evidence="4" type="ORF">SAMN05444285_1416</name>
</gene>
<dbReference type="KEGG" id="dori:FH5T_22080"/>
<dbReference type="Pfam" id="PF12680">
    <property type="entry name" value="SnoaL_2"/>
    <property type="match status" value="2"/>
</dbReference>
<evidence type="ECO:0000313" key="6">
    <source>
        <dbReference type="Proteomes" id="UP000181981"/>
    </source>
</evidence>
<accession>X5E708</accession>
<dbReference type="AlphaFoldDB" id="X5E708"/>
<dbReference type="HOGENOM" id="CLU_798605_0_0_10"/>
<reference evidence="3 5" key="1">
    <citation type="submission" date="2014-03" db="EMBL/GenBank/DDBJ databases">
        <title>Complete genome sequence of a deeply braunched marine Bacteroidia bacterium Draconibacterium orientale type strain FH5T.</title>
        <authorList>
            <person name="Li X."/>
            <person name="Wang X."/>
            <person name="Xie Z."/>
            <person name="Du Z."/>
            <person name="Chen G."/>
        </authorList>
    </citation>
    <scope>NUCLEOTIDE SEQUENCE [LARGE SCALE GENOMIC DNA]</scope>
    <source>
        <strain evidence="3 5">FH5</strain>
    </source>
</reference>
<dbReference type="EMBL" id="CP007451">
    <property type="protein sequence ID" value="AHW62451.1"/>
    <property type="molecule type" value="Genomic_DNA"/>
</dbReference>
<dbReference type="SUPFAM" id="SSF54427">
    <property type="entry name" value="NTF2-like"/>
    <property type="match status" value="2"/>
</dbReference>
<feature type="domain" description="SnoaL-like" evidence="2">
    <location>
        <begin position="213"/>
        <end position="301"/>
    </location>
</feature>
<dbReference type="Proteomes" id="UP000023772">
    <property type="component" value="Chromosome"/>
</dbReference>
<dbReference type="InterPro" id="IPR037401">
    <property type="entry name" value="SnoaL-like"/>
</dbReference>
<dbReference type="EMBL" id="FOHT01000041">
    <property type="protein sequence ID" value="SEU08038.1"/>
    <property type="molecule type" value="Genomic_DNA"/>
</dbReference>